<keyword evidence="2" id="KW-1185">Reference proteome</keyword>
<evidence type="ECO:0000313" key="2">
    <source>
        <dbReference type="Proteomes" id="UP001264340"/>
    </source>
</evidence>
<gene>
    <name evidence="1" type="ORF">J2804_005311</name>
</gene>
<accession>A0ABU1LYN8</accession>
<evidence type="ECO:0000313" key="1">
    <source>
        <dbReference type="EMBL" id="MDR6411877.1"/>
    </source>
</evidence>
<dbReference type="RefSeq" id="WP_310125445.1">
    <property type="nucleotide sequence ID" value="NZ_JAVDQV010000017.1"/>
</dbReference>
<protein>
    <submittedName>
        <fullName evidence="1">Uncharacterized protein</fullName>
    </submittedName>
</protein>
<reference evidence="1 2" key="1">
    <citation type="submission" date="2023-07" db="EMBL/GenBank/DDBJ databases">
        <title>Sorghum-associated microbial communities from plants grown in Nebraska, USA.</title>
        <authorList>
            <person name="Schachtman D."/>
        </authorList>
    </citation>
    <scope>NUCLEOTIDE SEQUENCE [LARGE SCALE GENOMIC DNA]</scope>
    <source>
        <strain evidence="1 2">DS1316</strain>
    </source>
</reference>
<comment type="caution">
    <text evidence="1">The sequence shown here is derived from an EMBL/GenBank/DDBJ whole genome shotgun (WGS) entry which is preliminary data.</text>
</comment>
<proteinExistence type="predicted"/>
<sequence length="64" mass="7006">MYSIALGSLTLDFGAAMIMVPSNGDYDWMNEDWTDTQQEIEVVQGETSATVSGLTGDLHRPAHM</sequence>
<dbReference type="EMBL" id="JAVDRP010000014">
    <property type="protein sequence ID" value="MDR6411877.1"/>
    <property type="molecule type" value="Genomic_DNA"/>
</dbReference>
<dbReference type="Proteomes" id="UP001264340">
    <property type="component" value="Unassembled WGS sequence"/>
</dbReference>
<organism evidence="1 2">
    <name type="scientific">Paraburkholderia terricola</name>
    <dbReference type="NCBI Taxonomy" id="169427"/>
    <lineage>
        <taxon>Bacteria</taxon>
        <taxon>Pseudomonadati</taxon>
        <taxon>Pseudomonadota</taxon>
        <taxon>Betaproteobacteria</taxon>
        <taxon>Burkholderiales</taxon>
        <taxon>Burkholderiaceae</taxon>
        <taxon>Paraburkholderia</taxon>
    </lineage>
</organism>
<name>A0ABU1LYN8_9BURK</name>